<dbReference type="EMBL" id="MQAD01000005">
    <property type="protein sequence ID" value="OOE05024.1"/>
    <property type="molecule type" value="Genomic_DNA"/>
</dbReference>
<organism evidence="3 4">
    <name type="scientific">Anoxybacillus kestanbolensis</name>
    <dbReference type="NCBI Taxonomy" id="227476"/>
    <lineage>
        <taxon>Bacteria</taxon>
        <taxon>Bacillati</taxon>
        <taxon>Bacillota</taxon>
        <taxon>Bacilli</taxon>
        <taxon>Bacillales</taxon>
        <taxon>Anoxybacillaceae</taxon>
        <taxon>Anoxybacillus</taxon>
    </lineage>
</organism>
<reference evidence="4" key="1">
    <citation type="submission" date="2016-11" db="EMBL/GenBank/DDBJ databases">
        <title>Draft genome sequence of Anoxybacillus sp. strain 103 isolated from the Qarvajar hot spring in Nagorno-Karabach.</title>
        <authorList>
            <person name="Hovhannisyan P."/>
            <person name="Panosyan H."/>
            <person name="Birkeland N.-K."/>
        </authorList>
    </citation>
    <scope>NUCLEOTIDE SEQUENCE [LARGE SCALE GENOMIC DNA]</scope>
    <source>
        <strain evidence="4">103</strain>
    </source>
</reference>
<keyword evidence="2" id="KW-0732">Signal</keyword>
<protein>
    <submittedName>
        <fullName evidence="3">Uncharacterized protein</fullName>
    </submittedName>
</protein>
<feature type="chain" id="PRO_5013002549" evidence="2">
    <location>
        <begin position="26"/>
        <end position="372"/>
    </location>
</feature>
<evidence type="ECO:0000313" key="4">
    <source>
        <dbReference type="Proteomes" id="UP000188458"/>
    </source>
</evidence>
<feature type="compositionally biased region" description="Basic and acidic residues" evidence="1">
    <location>
        <begin position="290"/>
        <end position="304"/>
    </location>
</feature>
<evidence type="ECO:0000256" key="2">
    <source>
        <dbReference type="SAM" id="SignalP"/>
    </source>
</evidence>
<dbReference type="Proteomes" id="UP000188458">
    <property type="component" value="Unassembled WGS sequence"/>
</dbReference>
<accession>A0A1V3FU06</accession>
<name>A0A1V3FU06_9BACL</name>
<gene>
    <name evidence="3" type="ORF">BO219_06465</name>
</gene>
<evidence type="ECO:0000313" key="3">
    <source>
        <dbReference type="EMBL" id="OOE05024.1"/>
    </source>
</evidence>
<evidence type="ECO:0000256" key="1">
    <source>
        <dbReference type="SAM" id="MobiDB-lite"/>
    </source>
</evidence>
<feature type="signal peptide" evidence="2">
    <location>
        <begin position="1"/>
        <end position="25"/>
    </location>
</feature>
<sequence>MFKKINIILCFLLLVSFSKPFFASAAGEFQVIEVYDPQNLISTPLHYNPNYHGMDAVLVYFRGTSIKKLWVSDYADSSFSTPLNPKTRTAADYGWSYFNGFYFACNRYYKAEFFGATDNLLIRIKIHVTGLVNPSCDSSSYGNYDDMGGSDSNTCNACDLFSCPGWDQYLGKLTEIKNAIPPAPNWNQVATVFRDTIVPQLVSDIGTLLGPAPSVPNEPAELSDLDTRGIGNKVPSMPDPGLDTSGFTKGRIESEAPVIEERPDPTGGWDISDPLDTLPDFPSMPIPGETDPKGWDAGKPKETETQLPIPKEQEGTPDTGNAPTPSQNNDTPPSPGDNGGNAPIPQDDGIQGSKYYKKHPDDPDGSGADATL</sequence>
<dbReference type="RefSeq" id="WP_077428871.1">
    <property type="nucleotide sequence ID" value="NZ_MQAD01000005.1"/>
</dbReference>
<feature type="region of interest" description="Disordered" evidence="1">
    <location>
        <begin position="224"/>
        <end position="372"/>
    </location>
</feature>
<feature type="compositionally biased region" description="Basic and acidic residues" evidence="1">
    <location>
        <begin position="250"/>
        <end position="264"/>
    </location>
</feature>
<proteinExistence type="predicted"/>
<dbReference type="AlphaFoldDB" id="A0A1V3FU06"/>
<keyword evidence="4" id="KW-1185">Reference proteome</keyword>
<comment type="caution">
    <text evidence="3">The sequence shown here is derived from an EMBL/GenBank/DDBJ whole genome shotgun (WGS) entry which is preliminary data.</text>
</comment>
<feature type="compositionally biased region" description="Polar residues" evidence="1">
    <location>
        <begin position="316"/>
        <end position="331"/>
    </location>
</feature>